<feature type="signal peptide" evidence="4">
    <location>
        <begin position="1"/>
        <end position="17"/>
    </location>
</feature>
<dbReference type="Gene3D" id="3.10.450.10">
    <property type="match status" value="1"/>
</dbReference>
<evidence type="ECO:0000256" key="4">
    <source>
        <dbReference type="SAM" id="SignalP"/>
    </source>
</evidence>
<dbReference type="InterPro" id="IPR046350">
    <property type="entry name" value="Cystatin_sf"/>
</dbReference>
<dbReference type="PANTHER" id="PTHR46186">
    <property type="entry name" value="CYSTATIN"/>
    <property type="match status" value="1"/>
</dbReference>
<dbReference type="SMART" id="SM00043">
    <property type="entry name" value="CY"/>
    <property type="match status" value="1"/>
</dbReference>
<dbReference type="SUPFAM" id="SSF54403">
    <property type="entry name" value="Cystatin/monellin"/>
    <property type="match status" value="1"/>
</dbReference>
<dbReference type="AlphaFoldDB" id="A0ABD6ERV4"/>
<accession>A0ABD6ERV4</accession>
<gene>
    <name evidence="6" type="ORF">AB6A40_006136</name>
</gene>
<feature type="domain" description="Cystatin" evidence="5">
    <location>
        <begin position="26"/>
        <end position="129"/>
    </location>
</feature>
<keyword evidence="4" id="KW-0732">Signal</keyword>
<dbReference type="Proteomes" id="UP001608902">
    <property type="component" value="Unassembled WGS sequence"/>
</dbReference>
<evidence type="ECO:0000313" key="6">
    <source>
        <dbReference type="EMBL" id="MFH4979427.1"/>
    </source>
</evidence>
<dbReference type="InterPro" id="IPR000010">
    <property type="entry name" value="Cystatin_dom"/>
</dbReference>
<evidence type="ECO:0000256" key="2">
    <source>
        <dbReference type="ARBA" id="ARBA00022690"/>
    </source>
</evidence>
<dbReference type="GO" id="GO:0004869">
    <property type="term" value="F:cysteine-type endopeptidase inhibitor activity"/>
    <property type="evidence" value="ECO:0007669"/>
    <property type="project" value="UniProtKB-KW"/>
</dbReference>
<evidence type="ECO:0000256" key="3">
    <source>
        <dbReference type="ARBA" id="ARBA00022704"/>
    </source>
</evidence>
<dbReference type="CDD" id="cd00042">
    <property type="entry name" value="CY"/>
    <property type="match status" value="1"/>
</dbReference>
<name>A0ABD6ERV4_9BILA</name>
<comment type="similarity">
    <text evidence="1">Belongs to the cystatin family.</text>
</comment>
<proteinExistence type="inferred from homology"/>
<sequence>MLSIPFVLFCLFVTAEMEDEDEEIAIETGGWVRQSQFQPHVRELAKGSVEEFNKRINSKFYFVFAGVLNAKSRVTVGVEWALKIRYQMSDCKKGIATDISKCEPKEGGTSKYVIVYALEIPGEDKVAYQF</sequence>
<protein>
    <recommendedName>
        <fullName evidence="5">Cystatin domain-containing protein</fullName>
    </recommendedName>
</protein>
<dbReference type="Pfam" id="PF00031">
    <property type="entry name" value="Cystatin"/>
    <property type="match status" value="1"/>
</dbReference>
<evidence type="ECO:0000259" key="5">
    <source>
        <dbReference type="SMART" id="SM00043"/>
    </source>
</evidence>
<comment type="caution">
    <text evidence="6">The sequence shown here is derived from an EMBL/GenBank/DDBJ whole genome shotgun (WGS) entry which is preliminary data.</text>
</comment>
<keyword evidence="3" id="KW-0789">Thiol protease inhibitor</keyword>
<keyword evidence="7" id="KW-1185">Reference proteome</keyword>
<dbReference type="PANTHER" id="PTHR46186:SF2">
    <property type="entry name" value="CYSTATIN"/>
    <property type="match status" value="1"/>
</dbReference>
<keyword evidence="2" id="KW-0646">Protease inhibitor</keyword>
<evidence type="ECO:0000256" key="1">
    <source>
        <dbReference type="ARBA" id="ARBA00009403"/>
    </source>
</evidence>
<reference evidence="6 7" key="1">
    <citation type="submission" date="2024-08" db="EMBL/GenBank/DDBJ databases">
        <title>Gnathostoma spinigerum genome.</title>
        <authorList>
            <person name="Gonzalez-Bertolin B."/>
            <person name="Monzon S."/>
            <person name="Zaballos A."/>
            <person name="Jimenez P."/>
            <person name="Dekumyoy P."/>
            <person name="Varona S."/>
            <person name="Cuesta I."/>
            <person name="Sumanam S."/>
            <person name="Adisakwattana P."/>
            <person name="Gasser R.B."/>
            <person name="Hernandez-Gonzalez A."/>
            <person name="Young N.D."/>
            <person name="Perteguer M.J."/>
        </authorList>
    </citation>
    <scope>NUCLEOTIDE SEQUENCE [LARGE SCALE GENOMIC DNA]</scope>
    <source>
        <strain evidence="6">AL3</strain>
        <tissue evidence="6">Liver</tissue>
    </source>
</reference>
<evidence type="ECO:0000313" key="7">
    <source>
        <dbReference type="Proteomes" id="UP001608902"/>
    </source>
</evidence>
<dbReference type="EMBL" id="JBGFUD010004178">
    <property type="protein sequence ID" value="MFH4979427.1"/>
    <property type="molecule type" value="Genomic_DNA"/>
</dbReference>
<feature type="chain" id="PRO_5044885657" description="Cystatin domain-containing protein" evidence="4">
    <location>
        <begin position="18"/>
        <end position="130"/>
    </location>
</feature>
<organism evidence="6 7">
    <name type="scientific">Gnathostoma spinigerum</name>
    <dbReference type="NCBI Taxonomy" id="75299"/>
    <lineage>
        <taxon>Eukaryota</taxon>
        <taxon>Metazoa</taxon>
        <taxon>Ecdysozoa</taxon>
        <taxon>Nematoda</taxon>
        <taxon>Chromadorea</taxon>
        <taxon>Rhabditida</taxon>
        <taxon>Spirurina</taxon>
        <taxon>Gnathostomatomorpha</taxon>
        <taxon>Gnathostomatoidea</taxon>
        <taxon>Gnathostomatidae</taxon>
        <taxon>Gnathostoma</taxon>
    </lineage>
</organism>